<evidence type="ECO:0000313" key="9">
    <source>
        <dbReference type="EMBL" id="KKP92914.1"/>
    </source>
</evidence>
<dbReference type="GO" id="GO:0009117">
    <property type="term" value="P:nucleotide metabolic process"/>
    <property type="evidence" value="ECO:0007669"/>
    <property type="project" value="TreeGrafter"/>
</dbReference>
<dbReference type="GO" id="GO:0046872">
    <property type="term" value="F:metal ion binding"/>
    <property type="evidence" value="ECO:0007669"/>
    <property type="project" value="UniProtKB-KW"/>
</dbReference>
<dbReference type="PANTHER" id="PTHR46648:SF1">
    <property type="entry name" value="ADENOSINE 5'-MONOPHOSPHORAMIDASE HNT1"/>
    <property type="match status" value="1"/>
</dbReference>
<feature type="domain" description="HIT" evidence="7">
    <location>
        <begin position="24"/>
        <end position="124"/>
    </location>
</feature>
<keyword evidence="2" id="KW-0408">Iron</keyword>
<dbReference type="SUPFAM" id="SSF54862">
    <property type="entry name" value="4Fe-4S ferredoxins"/>
    <property type="match status" value="1"/>
</dbReference>
<keyword evidence="3" id="KW-0411">Iron-sulfur</keyword>
<evidence type="ECO:0000259" key="7">
    <source>
        <dbReference type="PROSITE" id="PS51084"/>
    </source>
</evidence>
<dbReference type="InterPro" id="IPR011146">
    <property type="entry name" value="HIT-like"/>
</dbReference>
<protein>
    <submittedName>
        <fullName evidence="9">Histidine triad (HIT) protein</fullName>
    </submittedName>
</protein>
<dbReference type="InterPro" id="IPR001310">
    <property type="entry name" value="Histidine_triad_HIT"/>
</dbReference>
<evidence type="ECO:0000256" key="2">
    <source>
        <dbReference type="ARBA" id="ARBA00023004"/>
    </source>
</evidence>
<dbReference type="InterPro" id="IPR017896">
    <property type="entry name" value="4Fe4S_Fe-S-bd"/>
</dbReference>
<gene>
    <name evidence="9" type="ORF">UR96_C0003G0040</name>
</gene>
<dbReference type="GO" id="GO:0051536">
    <property type="term" value="F:iron-sulfur cluster binding"/>
    <property type="evidence" value="ECO:0007669"/>
    <property type="project" value="UniProtKB-KW"/>
</dbReference>
<feature type="active site" description="Tele-AMP-histidine intermediate" evidence="4">
    <location>
        <position position="111"/>
    </location>
</feature>
<dbReference type="PANTHER" id="PTHR46648">
    <property type="entry name" value="HIT FAMILY PROTEIN 1"/>
    <property type="match status" value="1"/>
</dbReference>
<evidence type="ECO:0000256" key="3">
    <source>
        <dbReference type="ARBA" id="ARBA00023014"/>
    </source>
</evidence>
<evidence type="ECO:0000256" key="5">
    <source>
        <dbReference type="PIRSR" id="PIRSR601310-3"/>
    </source>
</evidence>
<dbReference type="Proteomes" id="UP000034140">
    <property type="component" value="Unassembled WGS sequence"/>
</dbReference>
<accession>A0A0G0DF42</accession>
<dbReference type="AlphaFoldDB" id="A0A0G0DF42"/>
<dbReference type="PROSITE" id="PS00198">
    <property type="entry name" value="4FE4S_FER_1"/>
    <property type="match status" value="1"/>
</dbReference>
<dbReference type="PROSITE" id="PS51084">
    <property type="entry name" value="HIT_2"/>
    <property type="match status" value="1"/>
</dbReference>
<evidence type="ECO:0000313" key="10">
    <source>
        <dbReference type="Proteomes" id="UP000034140"/>
    </source>
</evidence>
<dbReference type="Pfam" id="PF01230">
    <property type="entry name" value="HIT"/>
    <property type="match status" value="1"/>
</dbReference>
<evidence type="ECO:0000256" key="1">
    <source>
        <dbReference type="ARBA" id="ARBA00022723"/>
    </source>
</evidence>
<dbReference type="SUPFAM" id="SSF54197">
    <property type="entry name" value="HIT-like"/>
    <property type="match status" value="1"/>
</dbReference>
<comment type="caution">
    <text evidence="9">The sequence shown here is derived from an EMBL/GenBank/DDBJ whole genome shotgun (WGS) entry which is preliminary data.</text>
</comment>
<dbReference type="InterPro" id="IPR036265">
    <property type="entry name" value="HIT-like_sf"/>
</dbReference>
<evidence type="ECO:0000256" key="4">
    <source>
        <dbReference type="PIRSR" id="PIRSR601310-1"/>
    </source>
</evidence>
<organism evidence="9 10">
    <name type="scientific">candidate division WS6 bacterium GW2011_GWC1_36_11</name>
    <dbReference type="NCBI Taxonomy" id="1619090"/>
    <lineage>
        <taxon>Bacteria</taxon>
        <taxon>Candidatus Dojkabacteria</taxon>
    </lineage>
</organism>
<dbReference type="PROSITE" id="PS51379">
    <property type="entry name" value="4FE4S_FER_2"/>
    <property type="match status" value="1"/>
</dbReference>
<evidence type="ECO:0000259" key="8">
    <source>
        <dbReference type="PROSITE" id="PS51379"/>
    </source>
</evidence>
<reference evidence="9 10" key="1">
    <citation type="journal article" date="2015" name="Nature">
        <title>rRNA introns, odd ribosomes, and small enigmatic genomes across a large radiation of phyla.</title>
        <authorList>
            <person name="Brown C.T."/>
            <person name="Hug L.A."/>
            <person name="Thomas B.C."/>
            <person name="Sharon I."/>
            <person name="Castelle C.J."/>
            <person name="Singh A."/>
            <person name="Wilkins M.J."/>
            <person name="Williams K.H."/>
            <person name="Banfield J.F."/>
        </authorList>
    </citation>
    <scope>NUCLEOTIDE SEQUENCE [LARGE SCALE GENOMIC DNA]</scope>
</reference>
<keyword evidence="1" id="KW-0479">Metal-binding</keyword>
<feature type="short sequence motif" description="Histidine triad motif" evidence="5 6">
    <location>
        <begin position="109"/>
        <end position="113"/>
    </location>
</feature>
<dbReference type="PRINTS" id="PR00332">
    <property type="entry name" value="HISTRIAD"/>
</dbReference>
<dbReference type="GO" id="GO:0003824">
    <property type="term" value="F:catalytic activity"/>
    <property type="evidence" value="ECO:0007669"/>
    <property type="project" value="InterPro"/>
</dbReference>
<proteinExistence type="predicted"/>
<dbReference type="Gene3D" id="3.30.428.10">
    <property type="entry name" value="HIT-like"/>
    <property type="match status" value="1"/>
</dbReference>
<evidence type="ECO:0000256" key="6">
    <source>
        <dbReference type="PROSITE-ProRule" id="PRU00464"/>
    </source>
</evidence>
<name>A0A0G0DF42_9BACT</name>
<sequence length="158" mass="18314">MKVSIDKTKCVVCGSCVAICPECIFCKIAKGEVSSFKIYEDDNYFAFLDISNFTPGHTLVIPKKHYRFVWDVENIEGYFKVVQKIANHFRNNLKYTYVDTLIFGRMVPHAHVHVVPHNHDSEDWKNALKGIGELQRSDSTRRLCKEDGERIAEKFRID</sequence>
<dbReference type="EMBL" id="LBRE01000003">
    <property type="protein sequence ID" value="KKP92914.1"/>
    <property type="molecule type" value="Genomic_DNA"/>
</dbReference>
<feature type="domain" description="4Fe-4S ferredoxin-type" evidence="8">
    <location>
        <begin position="1"/>
        <end position="31"/>
    </location>
</feature>
<dbReference type="InterPro" id="IPR017900">
    <property type="entry name" value="4Fe4S_Fe_S_CS"/>
</dbReference>